<dbReference type="Proteomes" id="UP000321901">
    <property type="component" value="Unassembled WGS sequence"/>
</dbReference>
<sequence length="65" mass="7604">MKQVVHIIRKAEIEKEYVKLLHLELDYELATLFDAVQEKDSKQAEKSKSRLAEIHSELETFNAFA</sequence>
<proteinExistence type="predicted"/>
<organism evidence="1 2">
    <name type="scientific">Sporosarcina luteola</name>
    <dbReference type="NCBI Taxonomy" id="582850"/>
    <lineage>
        <taxon>Bacteria</taxon>
        <taxon>Bacillati</taxon>
        <taxon>Bacillota</taxon>
        <taxon>Bacilli</taxon>
        <taxon>Bacillales</taxon>
        <taxon>Caryophanaceae</taxon>
        <taxon>Sporosarcina</taxon>
    </lineage>
</organism>
<accession>A0A511Z963</accession>
<dbReference type="EMBL" id="BJYL01000030">
    <property type="protein sequence ID" value="GEN83964.1"/>
    <property type="molecule type" value="Genomic_DNA"/>
</dbReference>
<reference evidence="1 2" key="1">
    <citation type="submission" date="2019-07" db="EMBL/GenBank/DDBJ databases">
        <title>Whole genome shotgun sequence of Sporosarcina luteola NBRC 105378.</title>
        <authorList>
            <person name="Hosoyama A."/>
            <person name="Uohara A."/>
            <person name="Ohji S."/>
            <person name="Ichikawa N."/>
        </authorList>
    </citation>
    <scope>NUCLEOTIDE SEQUENCE [LARGE SCALE GENOMIC DNA]</scope>
    <source>
        <strain evidence="1 2">NBRC 105378</strain>
    </source>
</reference>
<protein>
    <submittedName>
        <fullName evidence="1">Uncharacterized protein</fullName>
    </submittedName>
</protein>
<evidence type="ECO:0000313" key="2">
    <source>
        <dbReference type="Proteomes" id="UP000321901"/>
    </source>
</evidence>
<keyword evidence="2" id="KW-1185">Reference proteome</keyword>
<dbReference type="AlphaFoldDB" id="A0A511Z963"/>
<dbReference type="OrthoDB" id="2828299at2"/>
<name>A0A511Z963_9BACL</name>
<comment type="caution">
    <text evidence="1">The sequence shown here is derived from an EMBL/GenBank/DDBJ whole genome shotgun (WGS) entry which is preliminary data.</text>
</comment>
<dbReference type="RefSeq" id="WP_147058390.1">
    <property type="nucleotide sequence ID" value="NZ_BJYL01000030.1"/>
</dbReference>
<evidence type="ECO:0000313" key="1">
    <source>
        <dbReference type="EMBL" id="GEN83964.1"/>
    </source>
</evidence>
<gene>
    <name evidence="1" type="ORF">SLU01_22760</name>
</gene>